<reference evidence="2" key="1">
    <citation type="journal article" date="2019" name="Int. J. Syst. Evol. Microbiol.">
        <title>The Global Catalogue of Microorganisms (GCM) 10K type strain sequencing project: providing services to taxonomists for standard genome sequencing and annotation.</title>
        <authorList>
            <consortium name="The Broad Institute Genomics Platform"/>
            <consortium name="The Broad Institute Genome Sequencing Center for Infectious Disease"/>
            <person name="Wu L."/>
            <person name="Ma J."/>
        </authorList>
    </citation>
    <scope>NUCLEOTIDE SEQUENCE [LARGE SCALE GENOMIC DNA]</scope>
    <source>
        <strain evidence="2">JCM 31405</strain>
    </source>
</reference>
<proteinExistence type="predicted"/>
<name>A0ABQ2RZS2_9DEIO</name>
<sequence length="111" mass="12445">MSPEETPALTHEELGRLIRDLYAARPARPAPRFIAEDPEVRRHQYRLALNPGDWMRPRAGDPAAFALAWLITNPCELTLREGPDVQLDGAHATLSPALIRRSPDALRLYAL</sequence>
<evidence type="ECO:0008006" key="3">
    <source>
        <dbReference type="Google" id="ProtNLM"/>
    </source>
</evidence>
<protein>
    <recommendedName>
        <fullName evidence="3">DUF3168 domain-containing protein</fullName>
    </recommendedName>
</protein>
<comment type="caution">
    <text evidence="1">The sequence shown here is derived from an EMBL/GenBank/DDBJ whole genome shotgun (WGS) entry which is preliminary data.</text>
</comment>
<dbReference type="RefSeq" id="WP_189071929.1">
    <property type="nucleotide sequence ID" value="NZ_BMQN01000001.1"/>
</dbReference>
<gene>
    <name evidence="1" type="ORF">GCM10008960_09290</name>
</gene>
<accession>A0ABQ2RZS2</accession>
<evidence type="ECO:0000313" key="1">
    <source>
        <dbReference type="EMBL" id="GGR84392.1"/>
    </source>
</evidence>
<organism evidence="1 2">
    <name type="scientific">Deinococcus sedimenti</name>
    <dbReference type="NCBI Taxonomy" id="1867090"/>
    <lineage>
        <taxon>Bacteria</taxon>
        <taxon>Thermotogati</taxon>
        <taxon>Deinococcota</taxon>
        <taxon>Deinococci</taxon>
        <taxon>Deinococcales</taxon>
        <taxon>Deinococcaceae</taxon>
        <taxon>Deinococcus</taxon>
    </lineage>
</organism>
<dbReference type="EMBL" id="BMQN01000001">
    <property type="protein sequence ID" value="GGR84392.1"/>
    <property type="molecule type" value="Genomic_DNA"/>
</dbReference>
<keyword evidence="2" id="KW-1185">Reference proteome</keyword>
<dbReference type="Proteomes" id="UP000644548">
    <property type="component" value="Unassembled WGS sequence"/>
</dbReference>
<evidence type="ECO:0000313" key="2">
    <source>
        <dbReference type="Proteomes" id="UP000644548"/>
    </source>
</evidence>